<organism evidence="5 6">
    <name type="scientific">Flammeovirga aprica JL-4</name>
    <dbReference type="NCBI Taxonomy" id="694437"/>
    <lineage>
        <taxon>Bacteria</taxon>
        <taxon>Pseudomonadati</taxon>
        <taxon>Bacteroidota</taxon>
        <taxon>Cytophagia</taxon>
        <taxon>Cytophagales</taxon>
        <taxon>Flammeovirgaceae</taxon>
        <taxon>Flammeovirga</taxon>
    </lineage>
</organism>
<dbReference type="InterPro" id="IPR011990">
    <property type="entry name" value="TPR-like_helical_dom_sf"/>
</dbReference>
<feature type="signal peptide" evidence="4">
    <location>
        <begin position="1"/>
        <end position="26"/>
    </location>
</feature>
<dbReference type="AlphaFoldDB" id="A0A7X9RVV9"/>
<evidence type="ECO:0000256" key="1">
    <source>
        <dbReference type="ARBA" id="ARBA00022737"/>
    </source>
</evidence>
<dbReference type="SUPFAM" id="SSF48452">
    <property type="entry name" value="TPR-like"/>
    <property type="match status" value="5"/>
</dbReference>
<accession>A0A7X9RVV9</accession>
<proteinExistence type="predicted"/>
<comment type="caution">
    <text evidence="5">The sequence shown here is derived from an EMBL/GenBank/DDBJ whole genome shotgun (WGS) entry which is preliminary data.</text>
</comment>
<dbReference type="Pfam" id="PF13432">
    <property type="entry name" value="TPR_16"/>
    <property type="match status" value="1"/>
</dbReference>
<dbReference type="EMBL" id="JABANE010000045">
    <property type="protein sequence ID" value="NME69664.1"/>
    <property type="molecule type" value="Genomic_DNA"/>
</dbReference>
<evidence type="ECO:0000313" key="5">
    <source>
        <dbReference type="EMBL" id="NME69664.1"/>
    </source>
</evidence>
<sequence length="1017" mass="116590">MINCLKKRFKILILLLYTFPFVPSFAQESLYFSDEVKLFNKGIVLYNENNFSAARRYLSRFQQKHCGEDEKCIETEYYIAVCNLELQHPDAERQIVDFVNRYPVHPFSSKAYKVLGGYYFDKGEYAKALEAFNKNPLFDFFDDDDVKVAYQAAYANFDQGKTEEANKLFQILKRGTHAYALKASYYAGYIEFDQGNFEEAITDLEKSTTDPKIRSHAYALLPIAYYKTGQENKMLEMVNEAKESGIHLPPDAFLFTGKVYYKKHDYEKALFYFDAYMSEVPVQAIDRVTAYQIGFSKFKVKLYHEAIQPLSIAADDKDELAQVASYDLGVTSLSIGEKDKALLAFEQSRYLTFNKELQELAAYNYIKVLFDVGLYTQVPDAFDFFVAYFPNSDKKDEVDHLLQVAYVNSGDYTKALEMFDKLTYVNVDTRRAYQEAAFNKSVENANDDDWRGAIEYLLKSQRFPISDDLLNASNYWLGEAYSFLEVYDSAVMSYDKVPESSQFYVPSLFGKGYANYADEEYELAVNDLTNYINKGRNIESREKIGEAMLRRADCYFGMQNYKVAIRSYNMAISSGVEELDYVNYQMAQNYKALGQLDNAIRLYQKVGNDYKSSTFAPLAYYQIGLIYAEEDRNAEAIKSFTQIINRYENTEVYIPSLAKRALCYQLEGDMSLSERDYKEVIDTDPTSQYAESSITALQDINSSGYAVSEISNYQTKFREANPESTATLRGDYEVAIQPYQNKDYDRAIITLQQFIDSSPYSQYTDDAAFALGVAYKFKNEKDKAITAFQIVQKMPTKEKALRYIGELQLQTAKFEDAIVSFVELEKIATRKSTSWAVYVGLMKANYEVKDYGATLAYANKIIENNVKRSLLEAELYIAKVHLQEGKFNESLTLFDEVAQKASSKIGAEAQYYVGYTLRAQALKSETNKEVLKKGLDTSTTALIDVQKRFASYTEWTSKAYLLIAENYISLEDFYQAKATLESVYNFAASPEDKALAKKRISELEELKENASNQQPTN</sequence>
<reference evidence="5 6" key="1">
    <citation type="submission" date="2020-04" db="EMBL/GenBank/DDBJ databases">
        <title>Flammeovirga sp. SR4, a novel species isolated from seawater.</title>
        <authorList>
            <person name="Wang X."/>
        </authorList>
    </citation>
    <scope>NUCLEOTIDE SEQUENCE [LARGE SCALE GENOMIC DNA]</scope>
    <source>
        <strain evidence="5 6">ATCC 23126</strain>
    </source>
</reference>
<dbReference type="RefSeq" id="WP_169657925.1">
    <property type="nucleotide sequence ID" value="NZ_JABANE010000045.1"/>
</dbReference>
<keyword evidence="6" id="KW-1185">Reference proteome</keyword>
<dbReference type="Gene3D" id="1.25.40.10">
    <property type="entry name" value="Tetratricopeptide repeat domain"/>
    <property type="match status" value="7"/>
</dbReference>
<dbReference type="PANTHER" id="PTHR44858:SF1">
    <property type="entry name" value="UDP-N-ACETYLGLUCOSAMINE--PEPTIDE N-ACETYLGLUCOSAMINYLTRANSFERASE SPINDLY-RELATED"/>
    <property type="match status" value="1"/>
</dbReference>
<protein>
    <submittedName>
        <fullName evidence="5">Tetratricopeptide repeat protein</fullName>
    </submittedName>
</protein>
<keyword evidence="1" id="KW-0677">Repeat</keyword>
<dbReference type="Pfam" id="PF13174">
    <property type="entry name" value="TPR_6"/>
    <property type="match status" value="3"/>
</dbReference>
<dbReference type="Proteomes" id="UP000576082">
    <property type="component" value="Unassembled WGS sequence"/>
</dbReference>
<keyword evidence="2 3" id="KW-0802">TPR repeat</keyword>
<evidence type="ECO:0000256" key="4">
    <source>
        <dbReference type="SAM" id="SignalP"/>
    </source>
</evidence>
<name>A0A7X9RVV9_9BACT</name>
<gene>
    <name evidence="5" type="ORF">HHU12_16940</name>
</gene>
<evidence type="ECO:0000313" key="6">
    <source>
        <dbReference type="Proteomes" id="UP000576082"/>
    </source>
</evidence>
<dbReference type="PANTHER" id="PTHR44858">
    <property type="entry name" value="TETRATRICOPEPTIDE REPEAT PROTEIN 6"/>
    <property type="match status" value="1"/>
</dbReference>
<feature type="repeat" description="TPR" evidence="3">
    <location>
        <begin position="250"/>
        <end position="283"/>
    </location>
</feature>
<feature type="repeat" description="TPR" evidence="3">
    <location>
        <begin position="617"/>
        <end position="650"/>
    </location>
</feature>
<dbReference type="PROSITE" id="PS50005">
    <property type="entry name" value="TPR"/>
    <property type="match status" value="3"/>
</dbReference>
<keyword evidence="4" id="KW-0732">Signal</keyword>
<dbReference type="InterPro" id="IPR019734">
    <property type="entry name" value="TPR_rpt"/>
</dbReference>
<feature type="chain" id="PRO_5031146147" evidence="4">
    <location>
        <begin position="27"/>
        <end position="1017"/>
    </location>
</feature>
<evidence type="ECO:0000256" key="3">
    <source>
        <dbReference type="PROSITE-ProRule" id="PRU00339"/>
    </source>
</evidence>
<evidence type="ECO:0000256" key="2">
    <source>
        <dbReference type="ARBA" id="ARBA00022803"/>
    </source>
</evidence>
<dbReference type="SMART" id="SM00028">
    <property type="entry name" value="TPR"/>
    <property type="match status" value="10"/>
</dbReference>
<feature type="repeat" description="TPR" evidence="3">
    <location>
        <begin position="109"/>
        <end position="142"/>
    </location>
</feature>
<dbReference type="InterPro" id="IPR050498">
    <property type="entry name" value="Ycf3"/>
</dbReference>